<gene>
    <name evidence="1" type="ORF">E2C01_088059</name>
</gene>
<dbReference type="Proteomes" id="UP000324222">
    <property type="component" value="Unassembled WGS sequence"/>
</dbReference>
<sequence>MLLSPPASRETINKLTVSLYPTLRRLPPSSLQVPTARPYGEETQCCSSPATSAGLLTAVASPRIGGRNPLHLVPAMSLPCRQHDGTLAYTAHNLTVSQ</sequence>
<evidence type="ECO:0000313" key="1">
    <source>
        <dbReference type="EMBL" id="MPC92946.1"/>
    </source>
</evidence>
<proteinExistence type="predicted"/>
<evidence type="ECO:0000313" key="2">
    <source>
        <dbReference type="Proteomes" id="UP000324222"/>
    </source>
</evidence>
<dbReference type="EMBL" id="VSRR010093064">
    <property type="protein sequence ID" value="MPC92946.1"/>
    <property type="molecule type" value="Genomic_DNA"/>
</dbReference>
<reference evidence="1 2" key="1">
    <citation type="submission" date="2019-05" db="EMBL/GenBank/DDBJ databases">
        <title>Another draft genome of Portunus trituberculatus and its Hox gene families provides insights of decapod evolution.</title>
        <authorList>
            <person name="Jeong J.-H."/>
            <person name="Song I."/>
            <person name="Kim S."/>
            <person name="Choi T."/>
            <person name="Kim D."/>
            <person name="Ryu S."/>
            <person name="Kim W."/>
        </authorList>
    </citation>
    <scope>NUCLEOTIDE SEQUENCE [LARGE SCALE GENOMIC DNA]</scope>
    <source>
        <tissue evidence="1">Muscle</tissue>
    </source>
</reference>
<protein>
    <submittedName>
        <fullName evidence="1">Uncharacterized protein</fullName>
    </submittedName>
</protein>
<dbReference type="AlphaFoldDB" id="A0A5B7JFP1"/>
<accession>A0A5B7JFP1</accession>
<keyword evidence="2" id="KW-1185">Reference proteome</keyword>
<name>A0A5B7JFP1_PORTR</name>
<comment type="caution">
    <text evidence="1">The sequence shown here is derived from an EMBL/GenBank/DDBJ whole genome shotgun (WGS) entry which is preliminary data.</text>
</comment>
<organism evidence="1 2">
    <name type="scientific">Portunus trituberculatus</name>
    <name type="common">Swimming crab</name>
    <name type="synonym">Neptunus trituberculatus</name>
    <dbReference type="NCBI Taxonomy" id="210409"/>
    <lineage>
        <taxon>Eukaryota</taxon>
        <taxon>Metazoa</taxon>
        <taxon>Ecdysozoa</taxon>
        <taxon>Arthropoda</taxon>
        <taxon>Crustacea</taxon>
        <taxon>Multicrustacea</taxon>
        <taxon>Malacostraca</taxon>
        <taxon>Eumalacostraca</taxon>
        <taxon>Eucarida</taxon>
        <taxon>Decapoda</taxon>
        <taxon>Pleocyemata</taxon>
        <taxon>Brachyura</taxon>
        <taxon>Eubrachyura</taxon>
        <taxon>Portunoidea</taxon>
        <taxon>Portunidae</taxon>
        <taxon>Portuninae</taxon>
        <taxon>Portunus</taxon>
    </lineage>
</organism>